<organism evidence="1 2">
    <name type="scientific">Rubrimonas cliftonensis</name>
    <dbReference type="NCBI Taxonomy" id="89524"/>
    <lineage>
        <taxon>Bacteria</taxon>
        <taxon>Pseudomonadati</taxon>
        <taxon>Pseudomonadota</taxon>
        <taxon>Alphaproteobacteria</taxon>
        <taxon>Rhodobacterales</taxon>
        <taxon>Paracoccaceae</taxon>
        <taxon>Rubrimonas</taxon>
    </lineage>
</organism>
<dbReference type="AlphaFoldDB" id="A0A1H3YUY3"/>
<dbReference type="OrthoDB" id="5421259at2"/>
<name>A0A1H3YUY3_9RHOB</name>
<accession>A0A1H3YUY3</accession>
<dbReference type="RefSeq" id="WP_139283995.1">
    <property type="nucleotide sequence ID" value="NZ_FNQM01000003.1"/>
</dbReference>
<dbReference type="EMBL" id="FNQM01000003">
    <property type="protein sequence ID" value="SEA14844.1"/>
    <property type="molecule type" value="Genomic_DNA"/>
</dbReference>
<protein>
    <submittedName>
        <fullName evidence="1">Uncharacterized protein</fullName>
    </submittedName>
</protein>
<keyword evidence="2" id="KW-1185">Reference proteome</keyword>
<evidence type="ECO:0000313" key="1">
    <source>
        <dbReference type="EMBL" id="SEA14844.1"/>
    </source>
</evidence>
<dbReference type="Proteomes" id="UP000198703">
    <property type="component" value="Unassembled WGS sequence"/>
</dbReference>
<gene>
    <name evidence="1" type="ORF">SAMN05444370_103244</name>
</gene>
<sequence>MKGLGPGGMMVASGAAAKGWRPTPCPACGSPLDIGAPESACVAGRCRASEREAAAAAVVAKAEAERLRSRAGALEAAGAEVAAALAAVGVSPEDALVTDAPFFDPGIVTARPDQRAAFLAHLDAIVAEGFAAAPAPASDAARLKGEAEEAPALTAACAVCRGRCCRLGAASHAFLSADEIARARRDRPQDDAEAVKRRYLDLLPDDPVEGSCLYHGPMGCTLPRAMRADICNDFHCTEQRTIAREMAERPRRAVAVVSRDGAAPLAVGVIDVAAAEADGFAAGFRETWRRGAPRAAGD</sequence>
<evidence type="ECO:0000313" key="2">
    <source>
        <dbReference type="Proteomes" id="UP000198703"/>
    </source>
</evidence>
<reference evidence="1 2" key="1">
    <citation type="submission" date="2016-10" db="EMBL/GenBank/DDBJ databases">
        <authorList>
            <person name="de Groot N.N."/>
        </authorList>
    </citation>
    <scope>NUCLEOTIDE SEQUENCE [LARGE SCALE GENOMIC DNA]</scope>
    <source>
        <strain evidence="1 2">DSM 15345</strain>
    </source>
</reference>
<proteinExistence type="predicted"/>
<dbReference type="STRING" id="89524.SAMN05444370_103244"/>